<evidence type="ECO:0000313" key="4">
    <source>
        <dbReference type="EMBL" id="TDO41957.1"/>
    </source>
</evidence>
<dbReference type="SUPFAM" id="SSF53474">
    <property type="entry name" value="alpha/beta-Hydrolases"/>
    <property type="match status" value="1"/>
</dbReference>
<dbReference type="AlphaFoldDB" id="A0A4R6JZU2"/>
<dbReference type="GO" id="GO:0016787">
    <property type="term" value="F:hydrolase activity"/>
    <property type="evidence" value="ECO:0007669"/>
    <property type="project" value="UniProtKB-KW"/>
</dbReference>
<dbReference type="InterPro" id="IPR050955">
    <property type="entry name" value="Plant_Biomass_Hydrol_Est"/>
</dbReference>
<feature type="signal peptide" evidence="3">
    <location>
        <begin position="1"/>
        <end position="23"/>
    </location>
</feature>
<keyword evidence="5" id="KW-1185">Reference proteome</keyword>
<dbReference type="PANTHER" id="PTHR43037:SF5">
    <property type="entry name" value="FERULOYL ESTERASE"/>
    <property type="match status" value="1"/>
</dbReference>
<dbReference type="OrthoDB" id="9767239at2"/>
<dbReference type="Gene3D" id="3.40.50.1820">
    <property type="entry name" value="alpha/beta hydrolase"/>
    <property type="match status" value="1"/>
</dbReference>
<accession>A0A4R6JZU2</accession>
<keyword evidence="1 3" id="KW-0732">Signal</keyword>
<proteinExistence type="predicted"/>
<dbReference type="RefSeq" id="WP_133875914.1">
    <property type="nucleotide sequence ID" value="NZ_BOMD01000064.1"/>
</dbReference>
<evidence type="ECO:0000313" key="5">
    <source>
        <dbReference type="Proteomes" id="UP000294901"/>
    </source>
</evidence>
<dbReference type="EMBL" id="SNWR01000001">
    <property type="protein sequence ID" value="TDO41957.1"/>
    <property type="molecule type" value="Genomic_DNA"/>
</dbReference>
<sequence>MTDRLWRTIRTGAAAAAAAVMLACCSTDDPRTSTSIPTAMPSSGTATVEFAGREVTVHVPSSYDPARPAPVILALHGYSSYAQELETYLRLTPESERHGFIYAYPDGSTDDQGERFWNATDACCAFTGAKPDDSRQLSELISAIADSYRVDRARVYLIGHSNGGFMAFRMACDHADQVTAIVALNGAGWNDPAQCRPSAPVSVLAVHSSADETIAFDGGEINGVTYPSAAAVVDQWRGYNQCSGDGRESPDLDLVADLPGAETKVRAYTQGCAGGSTVQAWTISGGPHVPQLGPGFAPAVTDFLLAQVKRGS</sequence>
<dbReference type="PANTHER" id="PTHR43037">
    <property type="entry name" value="UNNAMED PRODUCT-RELATED"/>
    <property type="match status" value="1"/>
</dbReference>
<dbReference type="Proteomes" id="UP000294901">
    <property type="component" value="Unassembled WGS sequence"/>
</dbReference>
<evidence type="ECO:0000256" key="2">
    <source>
        <dbReference type="ARBA" id="ARBA00022801"/>
    </source>
</evidence>
<comment type="caution">
    <text evidence="4">The sequence shown here is derived from an EMBL/GenBank/DDBJ whole genome shotgun (WGS) entry which is preliminary data.</text>
</comment>
<dbReference type="InterPro" id="IPR000801">
    <property type="entry name" value="Esterase-like"/>
</dbReference>
<gene>
    <name evidence="4" type="ORF">C8E87_5718</name>
</gene>
<feature type="chain" id="PRO_5039494820" evidence="3">
    <location>
        <begin position="24"/>
        <end position="312"/>
    </location>
</feature>
<keyword evidence="2" id="KW-0378">Hydrolase</keyword>
<name>A0A4R6JZU2_9ACTN</name>
<dbReference type="Pfam" id="PF00756">
    <property type="entry name" value="Esterase"/>
    <property type="match status" value="1"/>
</dbReference>
<reference evidence="4 5" key="1">
    <citation type="submission" date="2019-03" db="EMBL/GenBank/DDBJ databases">
        <title>Sequencing the genomes of 1000 actinobacteria strains.</title>
        <authorList>
            <person name="Klenk H.-P."/>
        </authorList>
    </citation>
    <scope>NUCLEOTIDE SEQUENCE [LARGE SCALE GENOMIC DNA]</scope>
    <source>
        <strain evidence="4 5">DSM 43805</strain>
    </source>
</reference>
<protein>
    <submittedName>
        <fullName evidence="4">Poly(3-hydroxybutyrate) depolymerase</fullName>
    </submittedName>
</protein>
<organism evidence="4 5">
    <name type="scientific">Paractinoplanes brasiliensis</name>
    <dbReference type="NCBI Taxonomy" id="52695"/>
    <lineage>
        <taxon>Bacteria</taxon>
        <taxon>Bacillati</taxon>
        <taxon>Actinomycetota</taxon>
        <taxon>Actinomycetes</taxon>
        <taxon>Micromonosporales</taxon>
        <taxon>Micromonosporaceae</taxon>
        <taxon>Paractinoplanes</taxon>
    </lineage>
</organism>
<evidence type="ECO:0000256" key="3">
    <source>
        <dbReference type="SAM" id="SignalP"/>
    </source>
</evidence>
<evidence type="ECO:0000256" key="1">
    <source>
        <dbReference type="ARBA" id="ARBA00022729"/>
    </source>
</evidence>
<dbReference type="InterPro" id="IPR029058">
    <property type="entry name" value="AB_hydrolase_fold"/>
</dbReference>
<dbReference type="PROSITE" id="PS51257">
    <property type="entry name" value="PROKAR_LIPOPROTEIN"/>
    <property type="match status" value="1"/>
</dbReference>